<dbReference type="SMART" id="SM00530">
    <property type="entry name" value="HTH_XRE"/>
    <property type="match status" value="1"/>
</dbReference>
<dbReference type="EMBL" id="BMMK01000018">
    <property type="protein sequence ID" value="GGM64343.1"/>
    <property type="molecule type" value="Genomic_DNA"/>
</dbReference>
<dbReference type="GO" id="GO:0003677">
    <property type="term" value="F:DNA binding"/>
    <property type="evidence" value="ECO:0007669"/>
    <property type="project" value="InterPro"/>
</dbReference>
<reference evidence="2" key="1">
    <citation type="journal article" date="2014" name="Int. J. Syst. Evol. Microbiol.">
        <title>Complete genome sequence of Corynebacterium casei LMG S-19264T (=DSM 44701T), isolated from a smear-ripened cheese.</title>
        <authorList>
            <consortium name="US DOE Joint Genome Institute (JGI-PGF)"/>
            <person name="Walter F."/>
            <person name="Albersmeier A."/>
            <person name="Kalinowski J."/>
            <person name="Ruckert C."/>
        </authorList>
    </citation>
    <scope>NUCLEOTIDE SEQUENCE</scope>
    <source>
        <strain evidence="2">CGMCC 4.5737</strain>
    </source>
</reference>
<dbReference type="AlphaFoldDB" id="A0A8J3CGN1"/>
<proteinExistence type="predicted"/>
<comment type="caution">
    <text evidence="2">The sequence shown here is derived from an EMBL/GenBank/DDBJ whole genome shotgun (WGS) entry which is preliminary data.</text>
</comment>
<dbReference type="InterPro" id="IPR010982">
    <property type="entry name" value="Lambda_DNA-bd_dom_sf"/>
</dbReference>
<protein>
    <recommendedName>
        <fullName evidence="1">HTH cro/C1-type domain-containing protein</fullName>
    </recommendedName>
</protein>
<dbReference type="InterPro" id="IPR001387">
    <property type="entry name" value="Cro/C1-type_HTH"/>
</dbReference>
<organism evidence="2 3">
    <name type="scientific">Longimycelium tulufanense</name>
    <dbReference type="NCBI Taxonomy" id="907463"/>
    <lineage>
        <taxon>Bacteria</taxon>
        <taxon>Bacillati</taxon>
        <taxon>Actinomycetota</taxon>
        <taxon>Actinomycetes</taxon>
        <taxon>Pseudonocardiales</taxon>
        <taxon>Pseudonocardiaceae</taxon>
        <taxon>Longimycelium</taxon>
    </lineage>
</organism>
<keyword evidence="3" id="KW-1185">Reference proteome</keyword>
<dbReference type="CDD" id="cd00093">
    <property type="entry name" value="HTH_XRE"/>
    <property type="match status" value="1"/>
</dbReference>
<sequence length="73" mass="7893">MRREQSGLTLRDLAARCRKAGQPVNPSQLSKIERNICRPRPRLLATLAKALKVPVEALTSGDFPTTAPRAGAA</sequence>
<evidence type="ECO:0000313" key="3">
    <source>
        <dbReference type="Proteomes" id="UP000637578"/>
    </source>
</evidence>
<dbReference type="PROSITE" id="PS50943">
    <property type="entry name" value="HTH_CROC1"/>
    <property type="match status" value="1"/>
</dbReference>
<evidence type="ECO:0000313" key="2">
    <source>
        <dbReference type="EMBL" id="GGM64343.1"/>
    </source>
</evidence>
<gene>
    <name evidence="2" type="ORF">GCM10012275_38650</name>
</gene>
<dbReference type="Gene3D" id="1.10.260.40">
    <property type="entry name" value="lambda repressor-like DNA-binding domains"/>
    <property type="match status" value="1"/>
</dbReference>
<dbReference type="Proteomes" id="UP000637578">
    <property type="component" value="Unassembled WGS sequence"/>
</dbReference>
<accession>A0A8J3CGN1</accession>
<dbReference type="Pfam" id="PF01381">
    <property type="entry name" value="HTH_3"/>
    <property type="match status" value="1"/>
</dbReference>
<feature type="domain" description="HTH cro/C1-type" evidence="1">
    <location>
        <begin position="3"/>
        <end position="58"/>
    </location>
</feature>
<name>A0A8J3CGN1_9PSEU</name>
<dbReference type="SUPFAM" id="SSF47413">
    <property type="entry name" value="lambda repressor-like DNA-binding domains"/>
    <property type="match status" value="1"/>
</dbReference>
<reference evidence="2" key="2">
    <citation type="submission" date="2020-09" db="EMBL/GenBank/DDBJ databases">
        <authorList>
            <person name="Sun Q."/>
            <person name="Zhou Y."/>
        </authorList>
    </citation>
    <scope>NUCLEOTIDE SEQUENCE</scope>
    <source>
        <strain evidence="2">CGMCC 4.5737</strain>
    </source>
</reference>
<evidence type="ECO:0000259" key="1">
    <source>
        <dbReference type="PROSITE" id="PS50943"/>
    </source>
</evidence>